<dbReference type="PANTHER" id="PTHR45527">
    <property type="entry name" value="NONRIBOSOMAL PEPTIDE SYNTHETASE"/>
    <property type="match status" value="1"/>
</dbReference>
<dbReference type="SMART" id="SM00823">
    <property type="entry name" value="PKS_PP"/>
    <property type="match status" value="1"/>
</dbReference>
<dbReference type="InterPro" id="IPR045851">
    <property type="entry name" value="AMP-bd_C_sf"/>
</dbReference>
<feature type="compositionally biased region" description="Acidic residues" evidence="4">
    <location>
        <begin position="1114"/>
        <end position="1127"/>
    </location>
</feature>
<evidence type="ECO:0000256" key="4">
    <source>
        <dbReference type="SAM" id="MobiDB-lite"/>
    </source>
</evidence>
<protein>
    <submittedName>
        <fullName evidence="6">Amino acid adenylation domain-containing protein</fullName>
    </submittedName>
</protein>
<evidence type="ECO:0000256" key="1">
    <source>
        <dbReference type="ARBA" id="ARBA00001957"/>
    </source>
</evidence>
<dbReference type="GO" id="GO:0009239">
    <property type="term" value="P:enterobactin biosynthetic process"/>
    <property type="evidence" value="ECO:0007669"/>
    <property type="project" value="TreeGrafter"/>
</dbReference>
<organism evidence="6 7">
    <name type="scientific">Sulfidibacter corallicola</name>
    <dbReference type="NCBI Taxonomy" id="2818388"/>
    <lineage>
        <taxon>Bacteria</taxon>
        <taxon>Pseudomonadati</taxon>
        <taxon>Acidobacteriota</taxon>
        <taxon>Holophagae</taxon>
        <taxon>Acanthopleuribacterales</taxon>
        <taxon>Acanthopleuribacteraceae</taxon>
        <taxon>Sulfidibacter</taxon>
    </lineage>
</organism>
<dbReference type="GO" id="GO:0009366">
    <property type="term" value="C:enterobactin synthetase complex"/>
    <property type="evidence" value="ECO:0007669"/>
    <property type="project" value="TreeGrafter"/>
</dbReference>
<feature type="region of interest" description="Disordered" evidence="4">
    <location>
        <begin position="1107"/>
        <end position="1127"/>
    </location>
</feature>
<dbReference type="NCBIfam" id="TIGR01733">
    <property type="entry name" value="AA-adenyl-dom"/>
    <property type="match status" value="1"/>
</dbReference>
<dbReference type="InterPro" id="IPR044894">
    <property type="entry name" value="TubC_N_sf"/>
</dbReference>
<keyword evidence="2" id="KW-0596">Phosphopantetheine</keyword>
<evidence type="ECO:0000259" key="5">
    <source>
        <dbReference type="PROSITE" id="PS50075"/>
    </source>
</evidence>
<dbReference type="InterPro" id="IPR025110">
    <property type="entry name" value="AMP-bd_C"/>
</dbReference>
<dbReference type="Pfam" id="PF00550">
    <property type="entry name" value="PP-binding"/>
    <property type="match status" value="1"/>
</dbReference>
<accession>A0A8A4TS73</accession>
<dbReference type="EMBL" id="CP071793">
    <property type="protein sequence ID" value="QTD52363.1"/>
    <property type="molecule type" value="Genomic_DNA"/>
</dbReference>
<dbReference type="Pfam" id="PF18563">
    <property type="entry name" value="TubC_N"/>
    <property type="match status" value="1"/>
</dbReference>
<dbReference type="GO" id="GO:0043041">
    <property type="term" value="P:amino acid activation for nonribosomal peptide biosynthetic process"/>
    <property type="evidence" value="ECO:0007669"/>
    <property type="project" value="TreeGrafter"/>
</dbReference>
<evidence type="ECO:0000256" key="2">
    <source>
        <dbReference type="ARBA" id="ARBA00022450"/>
    </source>
</evidence>
<feature type="domain" description="Carrier" evidence="5">
    <location>
        <begin position="1028"/>
        <end position="1103"/>
    </location>
</feature>
<dbReference type="SUPFAM" id="SSF47336">
    <property type="entry name" value="ACP-like"/>
    <property type="match status" value="1"/>
</dbReference>
<dbReference type="Proteomes" id="UP000663929">
    <property type="component" value="Chromosome"/>
</dbReference>
<dbReference type="Gene3D" id="3.30.559.10">
    <property type="entry name" value="Chloramphenicol acetyltransferase-like domain"/>
    <property type="match status" value="1"/>
</dbReference>
<sequence length="1127" mass="124596">MSVQELLTQLRTEGIRLYVDEGRLRCDAPREAVTQELRTRLSQHREALIAFLERGQTLEETTIPSWDGPNPAPASFAQERLWFHGRVNPDSPAYNLPLSLELEGPLDVDALWLALDALVARHDVLRTTFALRGGALVQLVAEHMTWPRRQVDLRSETEQYRNNHREQLLRDACHQPFDLSRGALARALLVRETDRRAALLLVLHHALADGPSLAILARELLDHYRRTVAPADEAAPPVPTLRYADFAAWQRGRMSGARLDRELDWWTDRLEGAPPALALPYDHARPERPTHEGDRVRLTLDPETSAAVRAACRAADTTPFAWFLTVYAMFLARVSGQTDLTVGLPIANRFHPELEGAVGLFVNTLVARLRLTGNPRFSSALEDVKAWIRDAFDHAETPFDHLVARLSERGRRHADPHRGPLFQVGFALETSDVRDIDAGPLHARLVTPPLRVAKTDLDLSVICSGDDFELALDYDVARFKRETVRGFVERLRHLITVWARRPELCLAAEETLTEGERILLRQLNDTDAPVDERHTPAERVARWAARTPNAIAIQWEHQSTTYGELERRVAGLANALVARGVRPETRVAVCLPRTPDLIVALLAVQRAGAAYVPLDPAYPTERLIFCLHDSGAALLLADAASKALVADWDGEVLDPSVEGTEASQEVAAQRPDLDNLAHVLYTSGSTGRPKGVAIGLRAVLALLDWAERAFPAEQRRHVLAATSVCFDLSVFEIFLPLTTGATVVLVRDALGLAECRAPVTLINTVPSAMATLLMTGALPSTLRAVVMAGEPIPHETLAGLRGNAGLERVANCYGPSEDTTYSTFAWLDLEDPRPAPIGRPIDCTRVHLLDPAGHPVPPGAGGELCLAGSGLARGYLDRPGLTAERFVPDPFATEPGARLYRTGDLARLRNDGQLAFLGRLDHQVKLRGFRIELGEIEARLRELPGVADVAVHVHREAGEPLLAAWLVAEPGQDPDLGELRRAMRRQVPDFMVPSWWGWLETLPRTPNGKLDRARLPLPGAETERECEPPTTESQRILADLWAEVLGHRRFDIRDAFFQIGGNSLTLTRLAARLAETHGIEPPLEVLFRYDTLADQAAWLDHALPDRVTVPVGGPDDDPDQDMEEGIL</sequence>
<dbReference type="Pfam" id="PF00501">
    <property type="entry name" value="AMP-binding"/>
    <property type="match status" value="1"/>
</dbReference>
<reference evidence="6" key="1">
    <citation type="submission" date="2021-03" db="EMBL/GenBank/DDBJ databases">
        <title>Acanthopleuribacteraceae sp. M133.</title>
        <authorList>
            <person name="Wang G."/>
        </authorList>
    </citation>
    <scope>NUCLEOTIDE SEQUENCE</scope>
    <source>
        <strain evidence="6">M133</strain>
    </source>
</reference>
<keyword evidence="3" id="KW-0597">Phosphoprotein</keyword>
<comment type="cofactor">
    <cofactor evidence="1">
        <name>pantetheine 4'-phosphate</name>
        <dbReference type="ChEBI" id="CHEBI:47942"/>
    </cofactor>
</comment>
<dbReference type="InterPro" id="IPR020845">
    <property type="entry name" value="AMP-binding_CS"/>
</dbReference>
<dbReference type="InterPro" id="IPR042099">
    <property type="entry name" value="ANL_N_sf"/>
</dbReference>
<evidence type="ECO:0000313" key="7">
    <source>
        <dbReference type="Proteomes" id="UP000663929"/>
    </source>
</evidence>
<dbReference type="AlphaFoldDB" id="A0A8A4TS73"/>
<dbReference type="RefSeq" id="WP_237382471.1">
    <property type="nucleotide sequence ID" value="NZ_CP071793.1"/>
</dbReference>
<dbReference type="PANTHER" id="PTHR45527:SF1">
    <property type="entry name" value="FATTY ACID SYNTHASE"/>
    <property type="match status" value="1"/>
</dbReference>
<dbReference type="Pfam" id="PF13193">
    <property type="entry name" value="AMP-binding_C"/>
    <property type="match status" value="1"/>
</dbReference>
<dbReference type="GO" id="GO:0005829">
    <property type="term" value="C:cytosol"/>
    <property type="evidence" value="ECO:0007669"/>
    <property type="project" value="TreeGrafter"/>
</dbReference>
<name>A0A8A4TS73_SULCO</name>
<dbReference type="KEGG" id="scor:J3U87_07810"/>
<dbReference type="FunFam" id="3.40.50.980:FF:000001">
    <property type="entry name" value="Non-ribosomal peptide synthetase"/>
    <property type="match status" value="1"/>
</dbReference>
<dbReference type="Gene3D" id="1.10.1200.10">
    <property type="entry name" value="ACP-like"/>
    <property type="match status" value="1"/>
</dbReference>
<dbReference type="InterPro" id="IPR036736">
    <property type="entry name" value="ACP-like_sf"/>
</dbReference>
<dbReference type="FunFam" id="2.30.38.10:FF:000001">
    <property type="entry name" value="Non-ribosomal peptide synthetase PvdI"/>
    <property type="match status" value="1"/>
</dbReference>
<dbReference type="Pfam" id="PF00668">
    <property type="entry name" value="Condensation"/>
    <property type="match status" value="1"/>
</dbReference>
<dbReference type="SUPFAM" id="SSF56801">
    <property type="entry name" value="Acetyl-CoA synthetase-like"/>
    <property type="match status" value="1"/>
</dbReference>
<dbReference type="Gene3D" id="3.40.50.12780">
    <property type="entry name" value="N-terminal domain of ligase-like"/>
    <property type="match status" value="1"/>
</dbReference>
<keyword evidence="7" id="KW-1185">Reference proteome</keyword>
<dbReference type="PROSITE" id="PS00012">
    <property type="entry name" value="PHOSPHOPANTETHEINE"/>
    <property type="match status" value="1"/>
</dbReference>
<dbReference type="SUPFAM" id="SSF52777">
    <property type="entry name" value="CoA-dependent acyltransferases"/>
    <property type="match status" value="2"/>
</dbReference>
<dbReference type="InterPro" id="IPR010071">
    <property type="entry name" value="AA_adenyl_dom"/>
</dbReference>
<dbReference type="InterPro" id="IPR001242">
    <property type="entry name" value="Condensation_dom"/>
</dbReference>
<dbReference type="GO" id="GO:0031177">
    <property type="term" value="F:phosphopantetheine binding"/>
    <property type="evidence" value="ECO:0007669"/>
    <property type="project" value="InterPro"/>
</dbReference>
<dbReference type="Gene3D" id="3.30.559.30">
    <property type="entry name" value="Nonribosomal peptide synthetase, condensation domain"/>
    <property type="match status" value="1"/>
</dbReference>
<dbReference type="Gene3D" id="1.10.10.1830">
    <property type="entry name" value="Non-ribosomal peptide synthase, adenylation domain"/>
    <property type="match status" value="1"/>
</dbReference>
<dbReference type="PROSITE" id="PS00455">
    <property type="entry name" value="AMP_BINDING"/>
    <property type="match status" value="1"/>
</dbReference>
<dbReference type="PROSITE" id="PS50075">
    <property type="entry name" value="CARRIER"/>
    <property type="match status" value="1"/>
</dbReference>
<dbReference type="InterPro" id="IPR023213">
    <property type="entry name" value="CAT-like_dom_sf"/>
</dbReference>
<dbReference type="CDD" id="cd19531">
    <property type="entry name" value="LCL_NRPS-like"/>
    <property type="match status" value="1"/>
</dbReference>
<evidence type="ECO:0000313" key="6">
    <source>
        <dbReference type="EMBL" id="QTD52363.1"/>
    </source>
</evidence>
<proteinExistence type="predicted"/>
<dbReference type="Gene3D" id="3.30.300.30">
    <property type="match status" value="1"/>
</dbReference>
<evidence type="ECO:0000256" key="3">
    <source>
        <dbReference type="ARBA" id="ARBA00022553"/>
    </source>
</evidence>
<dbReference type="InterPro" id="IPR006162">
    <property type="entry name" value="Ppantetheine_attach_site"/>
</dbReference>
<dbReference type="InterPro" id="IPR020806">
    <property type="entry name" value="PKS_PP-bd"/>
</dbReference>
<dbReference type="InterPro" id="IPR041464">
    <property type="entry name" value="TubC_N"/>
</dbReference>
<gene>
    <name evidence="6" type="ORF">J3U87_07810</name>
</gene>
<dbReference type="InterPro" id="IPR000873">
    <property type="entry name" value="AMP-dep_synth/lig_dom"/>
</dbReference>
<dbReference type="GO" id="GO:0047527">
    <property type="term" value="F:2,3-dihydroxybenzoate-serine ligase activity"/>
    <property type="evidence" value="ECO:0007669"/>
    <property type="project" value="TreeGrafter"/>
</dbReference>
<dbReference type="InterPro" id="IPR009081">
    <property type="entry name" value="PP-bd_ACP"/>
</dbReference>